<accession>N8WY70</accession>
<dbReference type="AlphaFoldDB" id="N8WY70"/>
<keyword evidence="2" id="KW-1185">Reference proteome</keyword>
<dbReference type="EMBL" id="APPJ01000011">
    <property type="protein sequence ID" value="ENV16926.1"/>
    <property type="molecule type" value="Genomic_DNA"/>
</dbReference>
<dbReference type="PATRIC" id="fig|1217656.3.peg.2621"/>
<sequence length="62" mass="7014">MKRKPVLVGLKNGRITHLSIDTSNEERMSFIEDGCDSVVLMPENSDVPDFKSVYEIKFVKVA</sequence>
<proteinExistence type="predicted"/>
<comment type="caution">
    <text evidence="1">The sequence shown here is derived from an EMBL/GenBank/DDBJ whole genome shotgun (WGS) entry which is preliminary data.</text>
</comment>
<gene>
    <name evidence="1" type="ORF">F964_02675</name>
</gene>
<evidence type="ECO:0000313" key="1">
    <source>
        <dbReference type="EMBL" id="ENV16926.1"/>
    </source>
</evidence>
<name>N8WY70_ACIGI</name>
<dbReference type="RefSeq" id="WP_004820806.1">
    <property type="nucleotide sequence ID" value="NZ_KB849456.1"/>
</dbReference>
<dbReference type="Proteomes" id="UP000013148">
    <property type="component" value="Unassembled WGS sequence"/>
</dbReference>
<reference evidence="1 2" key="1">
    <citation type="submission" date="2013-02" db="EMBL/GenBank/DDBJ databases">
        <title>The Genome Sequence of Acinetobacter guillouiae NIPH 991.</title>
        <authorList>
            <consortium name="The Broad Institute Genome Sequencing Platform"/>
            <consortium name="The Broad Institute Genome Sequencing Center for Infectious Disease"/>
            <person name="Cerqueira G."/>
            <person name="Feldgarden M."/>
            <person name="Courvalin P."/>
            <person name="Perichon B."/>
            <person name="Grillot-Courvalin C."/>
            <person name="Clermont D."/>
            <person name="Rocha E."/>
            <person name="Yoon E.-J."/>
            <person name="Nemec A."/>
            <person name="Walker B."/>
            <person name="Young S.K."/>
            <person name="Zeng Q."/>
            <person name="Gargeya S."/>
            <person name="Fitzgerald M."/>
            <person name="Haas B."/>
            <person name="Abouelleil A."/>
            <person name="Alvarado L."/>
            <person name="Arachchi H.M."/>
            <person name="Berlin A.M."/>
            <person name="Chapman S.B."/>
            <person name="Dewar J."/>
            <person name="Goldberg J."/>
            <person name="Griggs A."/>
            <person name="Gujja S."/>
            <person name="Hansen M."/>
            <person name="Howarth C."/>
            <person name="Imamovic A."/>
            <person name="Larimer J."/>
            <person name="McCowan C."/>
            <person name="Murphy C."/>
            <person name="Neiman D."/>
            <person name="Pearson M."/>
            <person name="Priest M."/>
            <person name="Roberts A."/>
            <person name="Saif S."/>
            <person name="Shea T."/>
            <person name="Sisk P."/>
            <person name="Sykes S."/>
            <person name="Wortman J."/>
            <person name="Nusbaum C."/>
            <person name="Birren B."/>
        </authorList>
    </citation>
    <scope>NUCLEOTIDE SEQUENCE [LARGE SCALE GENOMIC DNA]</scope>
    <source>
        <strain evidence="1 2">NIPH 991</strain>
    </source>
</reference>
<evidence type="ECO:0000313" key="2">
    <source>
        <dbReference type="Proteomes" id="UP000013148"/>
    </source>
</evidence>
<dbReference type="HOGENOM" id="CLU_2893595_0_0_6"/>
<organism evidence="1 2">
    <name type="scientific">Acinetobacter guillouiae NIPH 991</name>
    <dbReference type="NCBI Taxonomy" id="1217656"/>
    <lineage>
        <taxon>Bacteria</taxon>
        <taxon>Pseudomonadati</taxon>
        <taxon>Pseudomonadota</taxon>
        <taxon>Gammaproteobacteria</taxon>
        <taxon>Moraxellales</taxon>
        <taxon>Moraxellaceae</taxon>
        <taxon>Acinetobacter</taxon>
    </lineage>
</organism>
<protein>
    <submittedName>
        <fullName evidence="1">Uncharacterized protein</fullName>
    </submittedName>
</protein>